<dbReference type="Proteomes" id="UP001446871">
    <property type="component" value="Unassembled WGS sequence"/>
</dbReference>
<organism evidence="1 2">
    <name type="scientific">Apiospora saccharicola</name>
    <dbReference type="NCBI Taxonomy" id="335842"/>
    <lineage>
        <taxon>Eukaryota</taxon>
        <taxon>Fungi</taxon>
        <taxon>Dikarya</taxon>
        <taxon>Ascomycota</taxon>
        <taxon>Pezizomycotina</taxon>
        <taxon>Sordariomycetes</taxon>
        <taxon>Xylariomycetidae</taxon>
        <taxon>Amphisphaeriales</taxon>
        <taxon>Apiosporaceae</taxon>
        <taxon>Apiospora</taxon>
    </lineage>
</organism>
<sequence>MAHRKDEHHTFQGLYLPWSPDDGYVPPMTTGGNTEDLKAEGFTLIGFLAPGVCVVQSIANGQLYVNELIIIGLSTNFNKPPAFRYSNGGTLRTLLDLHHRYQKPVPEPFIWHVIEVLSEAFNFMYRGRGKGDDLPPADVGPYPTVPPWRTRVYHRNLTLDSIYINYENCGGGPISAAGQIRNAFPTLRIGNWEDSAIDGDTQPLLPPGRFGQDPAEWHDVYGFGQIIRSLMLAHVPMWTANNCPNPNWQLNEYTGGWNHRPDSRQILTLRGGQGNPYSGQLYDVAASFEVDNIQQLGIAALVPPQAQAQAAAPYQVTPNPMRGTATQFPGNTVRNVAAVAQGAAPLHHADVNYIVNLLRPLANGSMRLERRGGQADGYYDSIDVSWTKPTTMPLQLPSGSNMPPGMLQGADPAALFEPAVAQQIRSLSGGGMGLRPAAQVRTFNMSGVKEPPA</sequence>
<gene>
    <name evidence="1" type="ORF">PG996_002623</name>
</gene>
<comment type="caution">
    <text evidence="1">The sequence shown here is derived from an EMBL/GenBank/DDBJ whole genome shotgun (WGS) entry which is preliminary data.</text>
</comment>
<reference evidence="1 2" key="1">
    <citation type="submission" date="2023-01" db="EMBL/GenBank/DDBJ databases">
        <title>Analysis of 21 Apiospora genomes using comparative genomics revels a genus with tremendous synthesis potential of carbohydrate active enzymes and secondary metabolites.</title>
        <authorList>
            <person name="Sorensen T."/>
        </authorList>
    </citation>
    <scope>NUCLEOTIDE SEQUENCE [LARGE SCALE GENOMIC DNA]</scope>
    <source>
        <strain evidence="1 2">CBS 83171</strain>
    </source>
</reference>
<name>A0ABR1WLE8_9PEZI</name>
<protein>
    <recommendedName>
        <fullName evidence="3">Protein kinase domain-containing protein</fullName>
    </recommendedName>
</protein>
<evidence type="ECO:0000313" key="2">
    <source>
        <dbReference type="Proteomes" id="UP001446871"/>
    </source>
</evidence>
<evidence type="ECO:0008006" key="3">
    <source>
        <dbReference type="Google" id="ProtNLM"/>
    </source>
</evidence>
<dbReference type="EMBL" id="JAQQWM010000001">
    <property type="protein sequence ID" value="KAK8083842.1"/>
    <property type="molecule type" value="Genomic_DNA"/>
</dbReference>
<keyword evidence="2" id="KW-1185">Reference proteome</keyword>
<evidence type="ECO:0000313" key="1">
    <source>
        <dbReference type="EMBL" id="KAK8083842.1"/>
    </source>
</evidence>
<accession>A0ABR1WLE8</accession>
<proteinExistence type="predicted"/>